<dbReference type="Pfam" id="PF00144">
    <property type="entry name" value="Beta-lactamase"/>
    <property type="match status" value="1"/>
</dbReference>
<dbReference type="AlphaFoldDB" id="A0A7W6JAS3"/>
<keyword evidence="1" id="KW-0732">Signal</keyword>
<dbReference type="InterPro" id="IPR050789">
    <property type="entry name" value="Diverse_Enzym_Activities"/>
</dbReference>
<evidence type="ECO:0000313" key="3">
    <source>
        <dbReference type="EMBL" id="MBB4081674.1"/>
    </source>
</evidence>
<comment type="caution">
    <text evidence="3">The sequence shown here is derived from an EMBL/GenBank/DDBJ whole genome shotgun (WGS) entry which is preliminary data.</text>
</comment>
<protein>
    <submittedName>
        <fullName evidence="3">CubicO group peptidase (Beta-lactamase class C family)</fullName>
    </submittedName>
</protein>
<reference evidence="3 4" key="1">
    <citation type="submission" date="2020-08" db="EMBL/GenBank/DDBJ databases">
        <title>Genomic Encyclopedia of Type Strains, Phase IV (KMG-IV): sequencing the most valuable type-strain genomes for metagenomic binning, comparative biology and taxonomic classification.</title>
        <authorList>
            <person name="Goeker M."/>
        </authorList>
    </citation>
    <scope>NUCLEOTIDE SEQUENCE [LARGE SCALE GENOMIC DNA]</scope>
    <source>
        <strain evidence="3 4">DSM 23960</strain>
    </source>
</reference>
<dbReference type="EMBL" id="JACIDM010000001">
    <property type="protein sequence ID" value="MBB4081674.1"/>
    <property type="molecule type" value="Genomic_DNA"/>
</dbReference>
<dbReference type="InterPro" id="IPR012338">
    <property type="entry name" value="Beta-lactam/transpept-like"/>
</dbReference>
<dbReference type="Proteomes" id="UP000529946">
    <property type="component" value="Unassembled WGS sequence"/>
</dbReference>
<evidence type="ECO:0000259" key="2">
    <source>
        <dbReference type="Pfam" id="PF00144"/>
    </source>
</evidence>
<dbReference type="PANTHER" id="PTHR43283:SF3">
    <property type="entry name" value="BETA-LACTAMASE FAMILY PROTEIN (AFU_ORTHOLOGUE AFUA_5G07500)"/>
    <property type="match status" value="1"/>
</dbReference>
<dbReference type="InterPro" id="IPR001466">
    <property type="entry name" value="Beta-lactam-related"/>
</dbReference>
<name>A0A7W6JAS3_9CAUL</name>
<dbReference type="Gene3D" id="3.40.710.10">
    <property type="entry name" value="DD-peptidase/beta-lactamase superfamily"/>
    <property type="match status" value="1"/>
</dbReference>
<proteinExistence type="predicted"/>
<dbReference type="RefSeq" id="WP_183202579.1">
    <property type="nucleotide sequence ID" value="NZ_BAAAER010000002.1"/>
</dbReference>
<accession>A0A7W6JAS3</accession>
<dbReference type="PANTHER" id="PTHR43283">
    <property type="entry name" value="BETA-LACTAMASE-RELATED"/>
    <property type="match status" value="1"/>
</dbReference>
<organism evidence="3 4">
    <name type="scientific">Brevundimonas lenta</name>
    <dbReference type="NCBI Taxonomy" id="424796"/>
    <lineage>
        <taxon>Bacteria</taxon>
        <taxon>Pseudomonadati</taxon>
        <taxon>Pseudomonadota</taxon>
        <taxon>Alphaproteobacteria</taxon>
        <taxon>Caulobacterales</taxon>
        <taxon>Caulobacteraceae</taxon>
        <taxon>Brevundimonas</taxon>
    </lineage>
</organism>
<dbReference type="SUPFAM" id="SSF56601">
    <property type="entry name" value="beta-lactamase/transpeptidase-like"/>
    <property type="match status" value="1"/>
</dbReference>
<evidence type="ECO:0000256" key="1">
    <source>
        <dbReference type="SAM" id="SignalP"/>
    </source>
</evidence>
<evidence type="ECO:0000313" key="4">
    <source>
        <dbReference type="Proteomes" id="UP000529946"/>
    </source>
</evidence>
<sequence>MLRGLMAAALLVAAAPAQAQDIAQQADAYMAARTDLGQFSGSVLVARSDEVLVNSGWGLTALNGERPDASTTWLAASLTKPVTAAAVLLLRDEGRLALSDSVCRFVRPCPDAWAPVTIEHLLRHTSGVPDYETALELGSPAWTERMRSPDSAALIVAEAMERPLDFAPGTSFAYSNTGYVLLARIIGAASGQSYESYVRSKVLNAAGMSDSWLGGAAPDRRPSAAGMTGRGEASSEELALGRTLDASWLAAVEPVVPGVDHGDAALVTTAGDMGRFATWFLKRFAADLDLIRQDELGADHGLGWSLTADGELAHNGILPGYVSRIVADPATGLVVVVLANLDAARFDAISRDLILIARGRPYEAPRSHVIVPLDPSWAEGLTGAWRMGGVDTRVVFEDGRLFLTSEGRFRAGLLPEGPDVYYAPLFEGTVTFTRDETGRATGYVLDFRGESHPASRAEP</sequence>
<feature type="domain" description="Beta-lactamase-related" evidence="2">
    <location>
        <begin position="38"/>
        <end position="352"/>
    </location>
</feature>
<keyword evidence="4" id="KW-1185">Reference proteome</keyword>
<gene>
    <name evidence="3" type="ORF">GGR12_000513</name>
</gene>
<feature type="chain" id="PRO_5031455689" evidence="1">
    <location>
        <begin position="20"/>
        <end position="459"/>
    </location>
</feature>
<feature type="signal peptide" evidence="1">
    <location>
        <begin position="1"/>
        <end position="19"/>
    </location>
</feature>